<evidence type="ECO:0000313" key="3">
    <source>
        <dbReference type="Proteomes" id="UP000008635"/>
    </source>
</evidence>
<accession>E8UB74</accession>
<name>E8UB74_DEIML</name>
<dbReference type="InterPro" id="IPR050126">
    <property type="entry name" value="Ap4A_hydrolase"/>
</dbReference>
<organism evidence="2 3">
    <name type="scientific">Deinococcus maricopensis (strain DSM 21211 / LMG 22137 / NRRL B-23946 / LB-34)</name>
    <dbReference type="NCBI Taxonomy" id="709986"/>
    <lineage>
        <taxon>Bacteria</taxon>
        <taxon>Thermotogati</taxon>
        <taxon>Deinococcota</taxon>
        <taxon>Deinococci</taxon>
        <taxon>Deinococcales</taxon>
        <taxon>Deinococcaceae</taxon>
        <taxon>Deinococcus</taxon>
    </lineage>
</organism>
<dbReference type="RefSeq" id="WP_013557817.1">
    <property type="nucleotide sequence ID" value="NC_014958.1"/>
</dbReference>
<dbReference type="GO" id="GO:0016791">
    <property type="term" value="F:phosphatase activity"/>
    <property type="evidence" value="ECO:0007669"/>
    <property type="project" value="TreeGrafter"/>
</dbReference>
<feature type="domain" description="Calcineurin-like phosphoesterase" evidence="1">
    <location>
        <begin position="30"/>
        <end position="215"/>
    </location>
</feature>
<sequence>MSAVLRGSGEDRWPAPALLAAPATAEAYDVIGDVHGCLPELLALLNQLGYRVDEALRVRAPRGRHLVFAGDLVDRGVNTPGVLRLVMGAVQDGVASCVLGNHDDQLRRALDGETLPSTRGRAAALDQLARETPAFRAQVRAFLGGLPPRLRLAGGRLLVAHAGDRDTLGEEARSRSNVYGLSLPERDAFGRRLRDDWVAAYRGSALVAYGHTPVRTPQWRGRTVNLDTGCAFGGALSALRFPEGLTASVAARSGVRYGRP</sequence>
<dbReference type="GO" id="GO:0004081">
    <property type="term" value="F:bis(5'-nucleosyl)-tetraphosphatase (asymmetrical) activity"/>
    <property type="evidence" value="ECO:0007669"/>
    <property type="project" value="UniProtKB-EC"/>
</dbReference>
<dbReference type="STRING" id="709986.Deima_2682"/>
<dbReference type="PANTHER" id="PTHR42850:SF7">
    <property type="entry name" value="BIS(5'-NUCLEOSYL)-TETRAPHOSPHATASE PRPE [ASYMMETRICAL]"/>
    <property type="match status" value="1"/>
</dbReference>
<dbReference type="SUPFAM" id="SSF56300">
    <property type="entry name" value="Metallo-dependent phosphatases"/>
    <property type="match status" value="1"/>
</dbReference>
<reference evidence="3" key="2">
    <citation type="submission" date="2011-01" db="EMBL/GenBank/DDBJ databases">
        <title>The complete genome of Deinococcus maricopensis DSM 21211.</title>
        <authorList>
            <consortium name="US DOE Joint Genome Institute (JGI-PGF)"/>
            <person name="Lucas S."/>
            <person name="Copeland A."/>
            <person name="Lapidus A."/>
            <person name="Goodwin L."/>
            <person name="Pitluck S."/>
            <person name="Kyrpides N."/>
            <person name="Mavromatis K."/>
            <person name="Pagani I."/>
            <person name="Ivanova N."/>
            <person name="Ovchinnikova G."/>
            <person name="Zeytun A."/>
            <person name="Detter J.C."/>
            <person name="Han C."/>
            <person name="Land M."/>
            <person name="Hauser L."/>
            <person name="Markowitz V."/>
            <person name="Cheng J.-F."/>
            <person name="Hugenholtz P."/>
            <person name="Woyke T."/>
            <person name="Wu D."/>
            <person name="Pukall R."/>
            <person name="Gehrich-Schroeter G."/>
            <person name="Brambilla E."/>
            <person name="Klenk H.-P."/>
            <person name="Eisen J.A."/>
        </authorList>
    </citation>
    <scope>NUCLEOTIDE SEQUENCE [LARGE SCALE GENOMIC DNA]</scope>
    <source>
        <strain evidence="3">DSM 21211 / LMG 22137 / NRRL B-23946 / LB-34</strain>
    </source>
</reference>
<reference evidence="2 3" key="1">
    <citation type="journal article" date="2011" name="Stand. Genomic Sci.">
        <title>Complete genome sequence of Deinococcus maricopensis type strain (LB-34).</title>
        <authorList>
            <person name="Pukall R."/>
            <person name="Zeytun A."/>
            <person name="Lucas S."/>
            <person name="Lapidus A."/>
            <person name="Hammon N."/>
            <person name="Deshpande S."/>
            <person name="Nolan M."/>
            <person name="Cheng J.F."/>
            <person name="Pitluck S."/>
            <person name="Liolios K."/>
            <person name="Pagani I."/>
            <person name="Mikhailova N."/>
            <person name="Ivanova N."/>
            <person name="Mavromatis K."/>
            <person name="Pati A."/>
            <person name="Tapia R."/>
            <person name="Han C."/>
            <person name="Goodwin L."/>
            <person name="Chen A."/>
            <person name="Palaniappan K."/>
            <person name="Land M."/>
            <person name="Hauser L."/>
            <person name="Chang Y.J."/>
            <person name="Jeffries C.D."/>
            <person name="Brambilla E.M."/>
            <person name="Rohde M."/>
            <person name="Goker M."/>
            <person name="Detter J.C."/>
            <person name="Woyke T."/>
            <person name="Bristow J."/>
            <person name="Eisen J.A."/>
            <person name="Markowitz V."/>
            <person name="Hugenholtz P."/>
            <person name="Kyrpides N.C."/>
            <person name="Klenk H.P."/>
        </authorList>
    </citation>
    <scope>NUCLEOTIDE SEQUENCE [LARGE SCALE GENOMIC DNA]</scope>
    <source>
        <strain evidence="3">DSM 21211 / LMG 22137 / NRRL B-23946 / LB-34</strain>
    </source>
</reference>
<dbReference type="EC" id="3.6.1.17" evidence="2"/>
<keyword evidence="2" id="KW-0378">Hydrolase</keyword>
<dbReference type="InterPro" id="IPR004843">
    <property type="entry name" value="Calcineurin-like_PHP"/>
</dbReference>
<dbReference type="AlphaFoldDB" id="E8UB74"/>
<dbReference type="PANTHER" id="PTHR42850">
    <property type="entry name" value="METALLOPHOSPHOESTERASE"/>
    <property type="match status" value="1"/>
</dbReference>
<dbReference type="GO" id="GO:0005737">
    <property type="term" value="C:cytoplasm"/>
    <property type="evidence" value="ECO:0007669"/>
    <property type="project" value="TreeGrafter"/>
</dbReference>
<dbReference type="eggNOG" id="COG0639">
    <property type="taxonomic scope" value="Bacteria"/>
</dbReference>
<dbReference type="Proteomes" id="UP000008635">
    <property type="component" value="Chromosome"/>
</dbReference>
<dbReference type="HOGENOM" id="CLU_023125_3_0_0"/>
<evidence type="ECO:0000313" key="2">
    <source>
        <dbReference type="EMBL" id="ADV68313.1"/>
    </source>
</evidence>
<dbReference type="OrthoDB" id="9779903at2"/>
<protein>
    <submittedName>
        <fullName evidence="2">Bis(5'-nucleosyl)-tetraphosphatase(Asymmetrical)</fullName>
        <ecNumber evidence="2">3.6.1.17</ecNumber>
    </submittedName>
</protein>
<keyword evidence="3" id="KW-1185">Reference proteome</keyword>
<proteinExistence type="predicted"/>
<dbReference type="InterPro" id="IPR029052">
    <property type="entry name" value="Metallo-depent_PP-like"/>
</dbReference>
<dbReference type="Pfam" id="PF00149">
    <property type="entry name" value="Metallophos"/>
    <property type="match status" value="1"/>
</dbReference>
<dbReference type="EMBL" id="CP002454">
    <property type="protein sequence ID" value="ADV68313.1"/>
    <property type="molecule type" value="Genomic_DNA"/>
</dbReference>
<dbReference type="KEGG" id="dmr:Deima_2682"/>
<dbReference type="Gene3D" id="3.60.21.10">
    <property type="match status" value="1"/>
</dbReference>
<gene>
    <name evidence="2" type="ordered locus">Deima_2682</name>
</gene>
<evidence type="ECO:0000259" key="1">
    <source>
        <dbReference type="Pfam" id="PF00149"/>
    </source>
</evidence>